<comment type="caution">
    <text evidence="1">The sequence shown here is derived from an EMBL/GenBank/DDBJ whole genome shotgun (WGS) entry which is preliminary data.</text>
</comment>
<gene>
    <name evidence="1" type="ORF">MSAN_00651700</name>
</gene>
<keyword evidence="2" id="KW-1185">Reference proteome</keyword>
<organism evidence="1 2">
    <name type="scientific">Mycena sanguinolenta</name>
    <dbReference type="NCBI Taxonomy" id="230812"/>
    <lineage>
        <taxon>Eukaryota</taxon>
        <taxon>Fungi</taxon>
        <taxon>Dikarya</taxon>
        <taxon>Basidiomycota</taxon>
        <taxon>Agaricomycotina</taxon>
        <taxon>Agaricomycetes</taxon>
        <taxon>Agaricomycetidae</taxon>
        <taxon>Agaricales</taxon>
        <taxon>Marasmiineae</taxon>
        <taxon>Mycenaceae</taxon>
        <taxon>Mycena</taxon>
    </lineage>
</organism>
<accession>A0A8H7DCA4</accession>
<sequence length="456" mass="50658">MAASNDITIDRILLAQTPSVLGLKIPQEIIEAIVGELEESSLPAFCLATTHFIRVTQARIFRSIQIRVDSSYSARAALDYRSMSPRQAERLFMSSPHLAQYVKRLWIDIPSAYREDGPGRFIFFSMPPPPKPKPSLMDYYPPLQTVLPVFTAVRQLEITGHVRPRWIELPQKFKEAIQPIMSLPCIEEIQFSGFDIPASVIRFAVESVPALALFDVVVEGTAELVSSSAENLALRKLTLMDDSKTGVDLLRFAGVPSTGHLSNMFDTHMFDRQPGSVHKILQASATTLTSLRLCTTGMRSAVQVPCLPALRILELDMSENIAPLRLPDLFVSLLTQIPGTMPCLGQVALQVTVPSVPSYIRANGHLWLTEGHLPEPAWTWAHSGPLDVSSLPAVHCALRFYEYLLPIRVVSDSQAKERELLRKEGVCRVCALHGRAAACVVRQSKAFVFTDIHTRE</sequence>
<evidence type="ECO:0000313" key="2">
    <source>
        <dbReference type="Proteomes" id="UP000623467"/>
    </source>
</evidence>
<evidence type="ECO:0000313" key="1">
    <source>
        <dbReference type="EMBL" id="KAF7370209.1"/>
    </source>
</evidence>
<dbReference type="AlphaFoldDB" id="A0A8H7DCA4"/>
<dbReference type="EMBL" id="JACAZH010000004">
    <property type="protein sequence ID" value="KAF7370209.1"/>
    <property type="molecule type" value="Genomic_DNA"/>
</dbReference>
<proteinExistence type="predicted"/>
<protein>
    <submittedName>
        <fullName evidence="1">Uncharacterized protein</fullName>
    </submittedName>
</protein>
<name>A0A8H7DCA4_9AGAR</name>
<dbReference type="Proteomes" id="UP000623467">
    <property type="component" value="Unassembled WGS sequence"/>
</dbReference>
<reference evidence="1" key="1">
    <citation type="submission" date="2020-05" db="EMBL/GenBank/DDBJ databases">
        <title>Mycena genomes resolve the evolution of fungal bioluminescence.</title>
        <authorList>
            <person name="Tsai I.J."/>
        </authorList>
    </citation>
    <scope>NUCLEOTIDE SEQUENCE</scope>
    <source>
        <strain evidence="1">160909Yilan</strain>
    </source>
</reference>
<dbReference type="OrthoDB" id="2990207at2759"/>